<sequence>MEQIFRNMLSLAIGRYGNSYSDLSSNRAIIGQDRSFYQLLEAGHLFHLHAVNCDVSIGVLRALTMIFDFVMLAHIPYPPSVSASFDEVFDITAGATDGVKVISESQVMYGCGTHGDGCVVVFISLFYRKK</sequence>
<gene>
    <name evidence="1" type="ORF">DPMN_116568</name>
</gene>
<organism evidence="1 2">
    <name type="scientific">Dreissena polymorpha</name>
    <name type="common">Zebra mussel</name>
    <name type="synonym">Mytilus polymorpha</name>
    <dbReference type="NCBI Taxonomy" id="45954"/>
    <lineage>
        <taxon>Eukaryota</taxon>
        <taxon>Metazoa</taxon>
        <taxon>Spiralia</taxon>
        <taxon>Lophotrochozoa</taxon>
        <taxon>Mollusca</taxon>
        <taxon>Bivalvia</taxon>
        <taxon>Autobranchia</taxon>
        <taxon>Heteroconchia</taxon>
        <taxon>Euheterodonta</taxon>
        <taxon>Imparidentia</taxon>
        <taxon>Neoheterodontei</taxon>
        <taxon>Myida</taxon>
        <taxon>Dreissenoidea</taxon>
        <taxon>Dreissenidae</taxon>
        <taxon>Dreissena</taxon>
    </lineage>
</organism>
<reference evidence="1" key="2">
    <citation type="submission" date="2020-11" db="EMBL/GenBank/DDBJ databases">
        <authorList>
            <person name="McCartney M.A."/>
            <person name="Auch B."/>
            <person name="Kono T."/>
            <person name="Mallez S."/>
            <person name="Becker A."/>
            <person name="Gohl D.M."/>
            <person name="Silverstein K.A.T."/>
            <person name="Koren S."/>
            <person name="Bechman K.B."/>
            <person name="Herman A."/>
            <person name="Abrahante J.E."/>
            <person name="Garbe J."/>
        </authorList>
    </citation>
    <scope>NUCLEOTIDE SEQUENCE</scope>
    <source>
        <strain evidence="1">Duluth1</strain>
        <tissue evidence="1">Whole animal</tissue>
    </source>
</reference>
<evidence type="ECO:0000313" key="1">
    <source>
        <dbReference type="EMBL" id="KAH3843061.1"/>
    </source>
</evidence>
<dbReference type="EMBL" id="JAIWYP010000004">
    <property type="protein sequence ID" value="KAH3843061.1"/>
    <property type="molecule type" value="Genomic_DNA"/>
</dbReference>
<keyword evidence="2" id="KW-1185">Reference proteome</keyword>
<dbReference type="Proteomes" id="UP000828390">
    <property type="component" value="Unassembled WGS sequence"/>
</dbReference>
<proteinExistence type="predicted"/>
<accession>A0A9D4QTI6</accession>
<comment type="caution">
    <text evidence="1">The sequence shown here is derived from an EMBL/GenBank/DDBJ whole genome shotgun (WGS) entry which is preliminary data.</text>
</comment>
<protein>
    <submittedName>
        <fullName evidence="1">Uncharacterized protein</fullName>
    </submittedName>
</protein>
<name>A0A9D4QTI6_DREPO</name>
<reference evidence="1" key="1">
    <citation type="journal article" date="2019" name="bioRxiv">
        <title>The Genome of the Zebra Mussel, Dreissena polymorpha: A Resource for Invasive Species Research.</title>
        <authorList>
            <person name="McCartney M.A."/>
            <person name="Auch B."/>
            <person name="Kono T."/>
            <person name="Mallez S."/>
            <person name="Zhang Y."/>
            <person name="Obille A."/>
            <person name="Becker A."/>
            <person name="Abrahante J.E."/>
            <person name="Garbe J."/>
            <person name="Badalamenti J.P."/>
            <person name="Herman A."/>
            <person name="Mangelson H."/>
            <person name="Liachko I."/>
            <person name="Sullivan S."/>
            <person name="Sone E.D."/>
            <person name="Koren S."/>
            <person name="Silverstein K.A.T."/>
            <person name="Beckman K.B."/>
            <person name="Gohl D.M."/>
        </authorList>
    </citation>
    <scope>NUCLEOTIDE SEQUENCE</scope>
    <source>
        <strain evidence="1">Duluth1</strain>
        <tissue evidence="1">Whole animal</tissue>
    </source>
</reference>
<evidence type="ECO:0000313" key="2">
    <source>
        <dbReference type="Proteomes" id="UP000828390"/>
    </source>
</evidence>
<dbReference type="AlphaFoldDB" id="A0A9D4QTI6"/>